<keyword evidence="6" id="KW-0969">Cilium</keyword>
<sequence length="236" mass="24202">MKTPLKAVLATLWLLANAVAAQTAQPAVPRQDPAVLRQVVEQFLRIQTAGLPGQVNLSVGQVDARSTLPACAAPEAFLPNGSRVWGRTTVGVRCTVPSPWTMYISATAQVVGEYVAAATPLAQGQLIGPQHVVKIKGDLTTLPAGILTDTAQAIGRTMTASLAAGTPLRSDSLRSQAAVQQGQTVRVVSSGPGFSVATEGRALNNASEGQIAQARTASGQVVSGVAKAGGVVEVTY</sequence>
<dbReference type="EMBL" id="QYUO01000001">
    <property type="protein sequence ID" value="RJF98677.1"/>
    <property type="molecule type" value="Genomic_DNA"/>
</dbReference>
<gene>
    <name evidence="6" type="primary">flgA</name>
    <name evidence="6" type="ORF">D3871_09255</name>
</gene>
<dbReference type="Proteomes" id="UP000265955">
    <property type="component" value="Unassembled WGS sequence"/>
</dbReference>
<dbReference type="Pfam" id="PF13144">
    <property type="entry name" value="ChapFlgA"/>
    <property type="match status" value="1"/>
</dbReference>
<evidence type="ECO:0000256" key="4">
    <source>
        <dbReference type="RuleBase" id="RU362063"/>
    </source>
</evidence>
<dbReference type="RefSeq" id="WP_119768626.1">
    <property type="nucleotide sequence ID" value="NZ_QYUO01000001.1"/>
</dbReference>
<dbReference type="Gene3D" id="3.90.1210.10">
    <property type="entry name" value="Antifreeze-like/N-acetylneuraminic acid synthase C-terminal domain"/>
    <property type="match status" value="1"/>
</dbReference>
<evidence type="ECO:0000313" key="7">
    <source>
        <dbReference type="Proteomes" id="UP000265955"/>
    </source>
</evidence>
<keyword evidence="3 4" id="KW-0574">Periplasm</keyword>
<keyword evidence="6" id="KW-0282">Flagellum</keyword>
<evidence type="ECO:0000259" key="5">
    <source>
        <dbReference type="SMART" id="SM00858"/>
    </source>
</evidence>
<evidence type="ECO:0000256" key="2">
    <source>
        <dbReference type="ARBA" id="ARBA00022729"/>
    </source>
</evidence>
<evidence type="ECO:0000313" key="6">
    <source>
        <dbReference type="EMBL" id="RJF98677.1"/>
    </source>
</evidence>
<dbReference type="InterPro" id="IPR017585">
    <property type="entry name" value="SAF_FlgA"/>
</dbReference>
<keyword evidence="7" id="KW-1185">Reference proteome</keyword>
<dbReference type="InterPro" id="IPR013974">
    <property type="entry name" value="SAF"/>
</dbReference>
<dbReference type="PANTHER" id="PTHR36307:SF1">
    <property type="entry name" value="FLAGELLA BASAL BODY P-RING FORMATION PROTEIN FLGA"/>
    <property type="match status" value="1"/>
</dbReference>
<comment type="subcellular location">
    <subcellularLocation>
        <location evidence="1 4">Periplasm</location>
    </subcellularLocation>
</comment>
<organism evidence="6 7">
    <name type="scientific">Noviherbaspirillum saxi</name>
    <dbReference type="NCBI Taxonomy" id="2320863"/>
    <lineage>
        <taxon>Bacteria</taxon>
        <taxon>Pseudomonadati</taxon>
        <taxon>Pseudomonadota</taxon>
        <taxon>Betaproteobacteria</taxon>
        <taxon>Burkholderiales</taxon>
        <taxon>Oxalobacteraceae</taxon>
        <taxon>Noviherbaspirillum</taxon>
    </lineage>
</organism>
<dbReference type="CDD" id="cd11614">
    <property type="entry name" value="SAF_CpaB_FlgA_like"/>
    <property type="match status" value="1"/>
</dbReference>
<proteinExistence type="inferred from homology"/>
<dbReference type="InterPro" id="IPR041231">
    <property type="entry name" value="FlgA_N"/>
</dbReference>
<comment type="function">
    <text evidence="4">Involved in the assembly process of the P-ring formation. It may associate with FlgF on the rod constituting a structure essential for the P-ring assembly or may act as a modulator protein for the P-ring assembly.</text>
</comment>
<feature type="signal peptide" evidence="4">
    <location>
        <begin position="1"/>
        <end position="20"/>
    </location>
</feature>
<keyword evidence="4" id="KW-1005">Bacterial flagellum biogenesis</keyword>
<dbReference type="SMART" id="SM00858">
    <property type="entry name" value="SAF"/>
    <property type="match status" value="1"/>
</dbReference>
<accession>A0A3A3FR66</accession>
<comment type="caution">
    <text evidence="6">The sequence shown here is derived from an EMBL/GenBank/DDBJ whole genome shotgun (WGS) entry which is preliminary data.</text>
</comment>
<dbReference type="Pfam" id="PF17656">
    <property type="entry name" value="ChapFlgA_N"/>
    <property type="match status" value="1"/>
</dbReference>
<feature type="chain" id="PRO_5017101799" description="Flagella basal body P-ring formation protein FlgA" evidence="4">
    <location>
        <begin position="21"/>
        <end position="236"/>
    </location>
</feature>
<name>A0A3A3FR66_9BURK</name>
<feature type="domain" description="SAF" evidence="5">
    <location>
        <begin position="112"/>
        <end position="174"/>
    </location>
</feature>
<dbReference type="AlphaFoldDB" id="A0A3A3FR66"/>
<reference evidence="7" key="1">
    <citation type="submission" date="2018-09" db="EMBL/GenBank/DDBJ databases">
        <authorList>
            <person name="Zhu H."/>
        </authorList>
    </citation>
    <scope>NUCLEOTIDE SEQUENCE [LARGE SCALE GENOMIC DNA]</scope>
    <source>
        <strain evidence="7">K1R23-30</strain>
    </source>
</reference>
<protein>
    <recommendedName>
        <fullName evidence="4">Flagella basal body P-ring formation protein FlgA</fullName>
    </recommendedName>
</protein>
<dbReference type="GO" id="GO:0042597">
    <property type="term" value="C:periplasmic space"/>
    <property type="evidence" value="ECO:0007669"/>
    <property type="project" value="UniProtKB-SubCell"/>
</dbReference>
<dbReference type="NCBIfam" id="TIGR03170">
    <property type="entry name" value="flgA_cterm"/>
    <property type="match status" value="1"/>
</dbReference>
<dbReference type="Gene3D" id="2.30.30.760">
    <property type="match status" value="1"/>
</dbReference>
<dbReference type="GO" id="GO:0044780">
    <property type="term" value="P:bacterial-type flagellum assembly"/>
    <property type="evidence" value="ECO:0007669"/>
    <property type="project" value="InterPro"/>
</dbReference>
<comment type="similarity">
    <text evidence="4">Belongs to the FlgA family.</text>
</comment>
<evidence type="ECO:0000256" key="3">
    <source>
        <dbReference type="ARBA" id="ARBA00022764"/>
    </source>
</evidence>
<evidence type="ECO:0000256" key="1">
    <source>
        <dbReference type="ARBA" id="ARBA00004418"/>
    </source>
</evidence>
<keyword evidence="2 4" id="KW-0732">Signal</keyword>
<dbReference type="PANTHER" id="PTHR36307">
    <property type="entry name" value="FLAGELLA BASAL BODY P-RING FORMATION PROTEIN FLGA"/>
    <property type="match status" value="1"/>
</dbReference>
<keyword evidence="6" id="KW-0966">Cell projection</keyword>
<dbReference type="OrthoDB" id="8561436at2"/>
<dbReference type="InterPro" id="IPR039246">
    <property type="entry name" value="Flagellar_FlgA"/>
</dbReference>